<dbReference type="InterPro" id="IPR058525">
    <property type="entry name" value="DUF8212"/>
</dbReference>
<dbReference type="EMBL" id="JAACJM010000130">
    <property type="protein sequence ID" value="KAF5343982.1"/>
    <property type="molecule type" value="Genomic_DNA"/>
</dbReference>
<organism evidence="3 4">
    <name type="scientific">Tetrapyrgos nigripes</name>
    <dbReference type="NCBI Taxonomy" id="182062"/>
    <lineage>
        <taxon>Eukaryota</taxon>
        <taxon>Fungi</taxon>
        <taxon>Dikarya</taxon>
        <taxon>Basidiomycota</taxon>
        <taxon>Agaricomycotina</taxon>
        <taxon>Agaricomycetes</taxon>
        <taxon>Agaricomycetidae</taxon>
        <taxon>Agaricales</taxon>
        <taxon>Marasmiineae</taxon>
        <taxon>Marasmiaceae</taxon>
        <taxon>Tetrapyrgos</taxon>
    </lineage>
</organism>
<feature type="domain" description="Heterokaryon incompatibility" evidence="1">
    <location>
        <begin position="22"/>
        <end position="110"/>
    </location>
</feature>
<evidence type="ECO:0000259" key="1">
    <source>
        <dbReference type="Pfam" id="PF06985"/>
    </source>
</evidence>
<evidence type="ECO:0000313" key="4">
    <source>
        <dbReference type="Proteomes" id="UP000559256"/>
    </source>
</evidence>
<proteinExistence type="predicted"/>
<dbReference type="AlphaFoldDB" id="A0A8H5CLG3"/>
<dbReference type="PANTHER" id="PTHR10622">
    <property type="entry name" value="HET DOMAIN-CONTAINING PROTEIN"/>
    <property type="match status" value="1"/>
</dbReference>
<accession>A0A8H5CLG3</accession>
<reference evidence="3 4" key="1">
    <citation type="journal article" date="2020" name="ISME J.">
        <title>Uncovering the hidden diversity of litter-decomposition mechanisms in mushroom-forming fungi.</title>
        <authorList>
            <person name="Floudas D."/>
            <person name="Bentzer J."/>
            <person name="Ahren D."/>
            <person name="Johansson T."/>
            <person name="Persson P."/>
            <person name="Tunlid A."/>
        </authorList>
    </citation>
    <scope>NUCLEOTIDE SEQUENCE [LARGE SCALE GENOMIC DNA]</scope>
    <source>
        <strain evidence="3 4">CBS 291.85</strain>
    </source>
</reference>
<protein>
    <recommendedName>
        <fullName evidence="5">Heterokaryon incompatibility domain-containing protein</fullName>
    </recommendedName>
</protein>
<dbReference type="OrthoDB" id="5122891at2759"/>
<dbReference type="InterPro" id="IPR010730">
    <property type="entry name" value="HET"/>
</dbReference>
<name>A0A8H5CLG3_9AGAR</name>
<sequence>MRLLNVFSYELKEFFGSNIPEYAILSHTWEEEEILFADLRDSTAREAATRKKGWQKVSGTCRRARDDGLDWVWIDTCCINKEGSAELSEALNSMFRYYLDSFVCYAYLSDYRIMVAGYPNTKTGNATFESCRWFTRGWTLQELLAPADIVFFDAEWKDMGSRLGLRDAISKVTGIPTTVLKDGDIEDISIAAKMSWAADRQTTREEDRAYSLMGLFGVNMPPLYGEGGPSAFLRLQEEIIKFSNDQSIFAWSTPSVTSAEDERRGLLAKSPSEFKACGDIRVLQDSLDLPYSLTNNGMHIYLPLERAFDFPDPGVEISIAYLRCGRFNEDGRLAILLRKLKDQQYERWHPDWLLRLPQHRLASLTIEEIYVKEVHRPLLMRPRRHPFDSSMNSFEYATRPVDNVVSVFSHTTSIDPKNIRPVADEVPTTGAHILQYKLDRSDSDEEPITVSVWFARKSILDSFSLTPLHDEHDRIVLPFNEDEWLLVTLRKEYVLREGNRARCRLEFDIILTREGQGLGYASSEELLQSDVDPPSLSLATPDQTQVLVFTELPPPEGPYVATAFKVENPEELWSSIENPNDNVDMEWEYIGSFTSSKVAISTLTSGCSLLWLQYSLLSDLTSFNLAPLSVLRDRQWEHETSPELRDSRPGLSVVLEIRNGLVRWWNVLPFNEDPRNPTRDKVAVTSMIRKYLSHTGNPQSQIEVPGINELANFSNPDAGMYIYLGEGRVNATWVQLEYTCTKNAQFMDQNLLRIMIGFDHAQLRYDEGFINDLGEGIAMM</sequence>
<evidence type="ECO:0000313" key="3">
    <source>
        <dbReference type="EMBL" id="KAF5343982.1"/>
    </source>
</evidence>
<feature type="domain" description="DUF8212" evidence="2">
    <location>
        <begin position="231"/>
        <end position="281"/>
    </location>
</feature>
<dbReference type="PANTHER" id="PTHR10622:SF10">
    <property type="entry name" value="HET DOMAIN-CONTAINING PROTEIN"/>
    <property type="match status" value="1"/>
</dbReference>
<evidence type="ECO:0000259" key="2">
    <source>
        <dbReference type="Pfam" id="PF26640"/>
    </source>
</evidence>
<evidence type="ECO:0008006" key="5">
    <source>
        <dbReference type="Google" id="ProtNLM"/>
    </source>
</evidence>
<comment type="caution">
    <text evidence="3">The sequence shown here is derived from an EMBL/GenBank/DDBJ whole genome shotgun (WGS) entry which is preliminary data.</text>
</comment>
<dbReference type="Pfam" id="PF26640">
    <property type="entry name" value="DUF8212"/>
    <property type="match status" value="1"/>
</dbReference>
<keyword evidence="4" id="KW-1185">Reference proteome</keyword>
<dbReference type="Proteomes" id="UP000559256">
    <property type="component" value="Unassembled WGS sequence"/>
</dbReference>
<gene>
    <name evidence="3" type="ORF">D9758_012902</name>
</gene>
<dbReference type="Pfam" id="PF06985">
    <property type="entry name" value="HET"/>
    <property type="match status" value="1"/>
</dbReference>